<proteinExistence type="predicted"/>
<dbReference type="EMBL" id="PPSX01000078">
    <property type="protein sequence ID" value="RZQ51785.1"/>
    <property type="molecule type" value="Genomic_DNA"/>
</dbReference>
<keyword evidence="1" id="KW-0732">Signal</keyword>
<evidence type="ECO:0000313" key="2">
    <source>
        <dbReference type="EMBL" id="RZQ51785.1"/>
    </source>
</evidence>
<dbReference type="RefSeq" id="WP_130256794.1">
    <property type="nucleotide sequence ID" value="NZ_PPSX01000078.1"/>
</dbReference>
<organism evidence="2 3">
    <name type="scientific">Pseudoalteromonas phenolica</name>
    <dbReference type="NCBI Taxonomy" id="161398"/>
    <lineage>
        <taxon>Bacteria</taxon>
        <taxon>Pseudomonadati</taxon>
        <taxon>Pseudomonadota</taxon>
        <taxon>Gammaproteobacteria</taxon>
        <taxon>Alteromonadales</taxon>
        <taxon>Pseudoalteromonadaceae</taxon>
        <taxon>Pseudoalteromonas</taxon>
    </lineage>
</organism>
<dbReference type="Proteomes" id="UP000291338">
    <property type="component" value="Unassembled WGS sequence"/>
</dbReference>
<evidence type="ECO:0000256" key="1">
    <source>
        <dbReference type="SAM" id="SignalP"/>
    </source>
</evidence>
<dbReference type="PROSITE" id="PS51257">
    <property type="entry name" value="PROKAR_LIPOPROTEIN"/>
    <property type="match status" value="1"/>
</dbReference>
<name>A0A4Q7IJK1_9GAMM</name>
<protein>
    <recommendedName>
        <fullName evidence="4">Lipoprotein</fullName>
    </recommendedName>
</protein>
<evidence type="ECO:0008006" key="4">
    <source>
        <dbReference type="Google" id="ProtNLM"/>
    </source>
</evidence>
<evidence type="ECO:0000313" key="3">
    <source>
        <dbReference type="Proteomes" id="UP000291338"/>
    </source>
</evidence>
<comment type="caution">
    <text evidence="2">The sequence shown here is derived from an EMBL/GenBank/DDBJ whole genome shotgun (WGS) entry which is preliminary data.</text>
</comment>
<reference evidence="2 3" key="1">
    <citation type="submission" date="2018-01" db="EMBL/GenBank/DDBJ databases">
        <title>Co-occurrence of chitin degradation, pigmentation and bioactivity in marine Pseudoalteromonas.</title>
        <authorList>
            <person name="Paulsen S."/>
            <person name="Gram L."/>
            <person name="Machado H."/>
        </authorList>
    </citation>
    <scope>NUCLEOTIDE SEQUENCE [LARGE SCALE GENOMIC DNA]</scope>
    <source>
        <strain evidence="2 3">S3898</strain>
    </source>
</reference>
<feature type="chain" id="PRO_5020472743" description="Lipoprotein" evidence="1">
    <location>
        <begin position="21"/>
        <end position="138"/>
    </location>
</feature>
<sequence length="138" mass="15020">MKFTKTLFTLSLATLLTACAHHNNVRPSDGGEHYVKLTAPTKSEAGKEAIRQSNHFCDEQDKKAYVLNESIEYVGSMPEDEYLQSRNIANAVETAGTVLWILGENAVDDVGAAMSIGGGIAEDSMGQPYELVMSFTCR</sequence>
<feature type="signal peptide" evidence="1">
    <location>
        <begin position="1"/>
        <end position="20"/>
    </location>
</feature>
<dbReference type="AlphaFoldDB" id="A0A4Q7IJK1"/>
<accession>A0A4Q7IJK1</accession>
<gene>
    <name evidence="2" type="ORF">C1E23_17505</name>
</gene>